<evidence type="ECO:0000256" key="1">
    <source>
        <dbReference type="SAM" id="MobiDB-lite"/>
    </source>
</evidence>
<dbReference type="InterPro" id="IPR013783">
    <property type="entry name" value="Ig-like_fold"/>
</dbReference>
<dbReference type="InterPro" id="IPR021615">
    <property type="entry name" value="Omp28"/>
</dbReference>
<evidence type="ECO:0000256" key="2">
    <source>
        <dbReference type="SAM" id="SignalP"/>
    </source>
</evidence>
<organism evidence="3 4">
    <name type="scientific">Kordia algicida OT-1</name>
    <dbReference type="NCBI Taxonomy" id="391587"/>
    <lineage>
        <taxon>Bacteria</taxon>
        <taxon>Pseudomonadati</taxon>
        <taxon>Bacteroidota</taxon>
        <taxon>Flavobacteriia</taxon>
        <taxon>Flavobacteriales</taxon>
        <taxon>Flavobacteriaceae</taxon>
        <taxon>Kordia</taxon>
    </lineage>
</organism>
<dbReference type="Proteomes" id="UP000002945">
    <property type="component" value="Unassembled WGS sequence"/>
</dbReference>
<dbReference type="Gene3D" id="2.60.40.10">
    <property type="entry name" value="Immunoglobulins"/>
    <property type="match status" value="1"/>
</dbReference>
<reference evidence="3 4" key="1">
    <citation type="journal article" date="2011" name="J. Bacteriol.">
        <title>Genome sequence of the algicidal bacterium Kordia algicida OT-1.</title>
        <authorList>
            <person name="Lee H.S."/>
            <person name="Kang S.G."/>
            <person name="Kwon K.K."/>
            <person name="Lee J.H."/>
            <person name="Kim S.J."/>
        </authorList>
    </citation>
    <scope>NUCLEOTIDE SEQUENCE [LARGE SCALE GENOMIC DNA]</scope>
    <source>
        <strain evidence="3 4">OT-1</strain>
    </source>
</reference>
<dbReference type="PROSITE" id="PS51257">
    <property type="entry name" value="PROKAR_LIPOPROTEIN"/>
    <property type="match status" value="1"/>
</dbReference>
<proteinExistence type="predicted"/>
<accession>A9E237</accession>
<protein>
    <submittedName>
        <fullName evidence="3">LigB lipoprotein</fullName>
    </submittedName>
</protein>
<sequence>MKTKNIFKCLLAVAALFVYSCSSDSDGDGGTTTPPGGGGTSGITSITVNASDSSIELGGSITFTVTANDGSNVTANSTILVNNSAITGVEYTPTATGSFQITAKYETLTSGAINVEVTPPVITALRVESADTSIKVGDTAEFIVIGTDAGGNDYTITSEATISVNGTEIVGNRFMATEIADIEASATKDGITSAVFNLPVTDDTAPGTFAKNAIIEDYTGTWCGWCPRVSYAIEQVEAQSDRVFAIAAHSGDAMENSYSAALDNVYVTSGYPTAVLNRDVDWTYPEPSNVAQATNLASGTTTSGLSLNSMVVGNNLRVYVSAAFAQSTPGAKLVVLVLEDGIVASQRNYTSYYGGADPISQFVHNHTLRHSITDVFGDAIPAGSTGAGQRHKEVFDIPVPALVNDRSKMSIVAMIVGSDNKVINATGAHVGTDKDYQAN</sequence>
<dbReference type="RefSeq" id="WP_007096877.1">
    <property type="nucleotide sequence ID" value="NZ_CP142125.1"/>
</dbReference>
<dbReference type="HOGENOM" id="CLU_050835_0_0_10"/>
<keyword evidence="4" id="KW-1185">Reference proteome</keyword>
<feature type="signal peptide" evidence="2">
    <location>
        <begin position="1"/>
        <end position="25"/>
    </location>
</feature>
<feature type="chain" id="PRO_5002736997" evidence="2">
    <location>
        <begin position="26"/>
        <end position="439"/>
    </location>
</feature>
<dbReference type="STRING" id="391587.KAOT1_21766"/>
<dbReference type="Pfam" id="PF11551">
    <property type="entry name" value="Omp28"/>
    <property type="match status" value="1"/>
</dbReference>
<name>A9E237_9FLAO</name>
<keyword evidence="2" id="KW-0732">Signal</keyword>
<evidence type="ECO:0000313" key="3">
    <source>
        <dbReference type="EMBL" id="EDP95523.1"/>
    </source>
</evidence>
<dbReference type="OrthoDB" id="1081990at2"/>
<comment type="caution">
    <text evidence="3">The sequence shown here is derived from an EMBL/GenBank/DDBJ whole genome shotgun (WGS) entry which is preliminary data.</text>
</comment>
<gene>
    <name evidence="3" type="ORF">KAOT1_21766</name>
</gene>
<evidence type="ECO:0000313" key="4">
    <source>
        <dbReference type="Proteomes" id="UP000002945"/>
    </source>
</evidence>
<keyword evidence="3" id="KW-0449">Lipoprotein</keyword>
<dbReference type="EMBL" id="ABIB01000007">
    <property type="protein sequence ID" value="EDP95523.1"/>
    <property type="molecule type" value="Genomic_DNA"/>
</dbReference>
<dbReference type="AlphaFoldDB" id="A9E237"/>
<feature type="region of interest" description="Disordered" evidence="1">
    <location>
        <begin position="24"/>
        <end position="44"/>
    </location>
</feature>
<dbReference type="eggNOG" id="COG0526">
    <property type="taxonomic scope" value="Bacteria"/>
</dbReference>